<evidence type="ECO:0000313" key="3">
    <source>
        <dbReference type="Proteomes" id="UP000556026"/>
    </source>
</evidence>
<feature type="transmembrane region" description="Helical" evidence="1">
    <location>
        <begin position="12"/>
        <end position="29"/>
    </location>
</feature>
<reference evidence="3" key="1">
    <citation type="submission" date="2020-06" db="EMBL/GenBank/DDBJ databases">
        <title>Draft genomic sequence of Geomonas sp. Red330.</title>
        <authorList>
            <person name="Itoh H."/>
            <person name="Zhenxing X."/>
            <person name="Ushijima N."/>
            <person name="Masuda Y."/>
            <person name="Shiratori Y."/>
            <person name="Senoo K."/>
        </authorList>
    </citation>
    <scope>NUCLEOTIDE SEQUENCE [LARGE SCALE GENOMIC DNA]</scope>
    <source>
        <strain evidence="3">Red330</strain>
    </source>
</reference>
<keyword evidence="1" id="KW-0812">Transmembrane</keyword>
<keyword evidence="1" id="KW-1133">Transmembrane helix</keyword>
<dbReference type="AlphaFoldDB" id="A0A6V8MMI3"/>
<organism evidence="2 3">
    <name type="scientific">Geomonas silvestris</name>
    <dbReference type="NCBI Taxonomy" id="2740184"/>
    <lineage>
        <taxon>Bacteria</taxon>
        <taxon>Pseudomonadati</taxon>
        <taxon>Thermodesulfobacteriota</taxon>
        <taxon>Desulfuromonadia</taxon>
        <taxon>Geobacterales</taxon>
        <taxon>Geobacteraceae</taxon>
        <taxon>Geomonas</taxon>
    </lineage>
</organism>
<comment type="caution">
    <text evidence="2">The sequence shown here is derived from an EMBL/GenBank/DDBJ whole genome shotgun (WGS) entry which is preliminary data.</text>
</comment>
<protein>
    <submittedName>
        <fullName evidence="2">Uncharacterized protein</fullName>
    </submittedName>
</protein>
<dbReference type="Proteomes" id="UP000556026">
    <property type="component" value="Unassembled WGS sequence"/>
</dbReference>
<dbReference type="EMBL" id="BLXX01000012">
    <property type="protein sequence ID" value="GFO61245.1"/>
    <property type="molecule type" value="Genomic_DNA"/>
</dbReference>
<accession>A0A6V8MMI3</accession>
<sequence>MKCLLDGGAYDLMYGIVVAFLFVSSSLGATRSFPAGFTPVDRSSTVYKKLESWCRLDYKKDNGRDMPSNEISSVAKVKLSDKKNTYFVTMRSLSGSIGEGGVLLLEDGAAFKIIYGGTGFEVSNTITNGFKDLVETSSGGINNNSETRYKFTNGKYEQGASKEYGYNDVLDEDLSKFKAQWRRDVVTFKGEGNGRNYDNGTITGKIIKILPWSSSKQFNILIIEDADKKLIAMLIPDLLIQDVTKRIQAYKSVIFDFAWKATGKPKNDPFYIPQPRNVVMLVKKVAVNRESEGNVNQAMGGVKKSYDPYSVPDTSGITEKIKHPNNKARYPYTDKEMTSFIRKARYTDDRYYKYSNIKITILEKGDIDNSGYKIEVREYYKKQDSDDYRKGVFKINDKIVYYRVQKGRFGKIIMNGDGVNLHEQPD</sequence>
<keyword evidence="1" id="KW-0472">Membrane</keyword>
<name>A0A6V8MMI3_9BACT</name>
<evidence type="ECO:0000256" key="1">
    <source>
        <dbReference type="SAM" id="Phobius"/>
    </source>
</evidence>
<proteinExistence type="predicted"/>
<dbReference type="RefSeq" id="WP_183356036.1">
    <property type="nucleotide sequence ID" value="NZ_BLXX01000012.1"/>
</dbReference>
<gene>
    <name evidence="2" type="ORF">GMST_35700</name>
</gene>
<keyword evidence="3" id="KW-1185">Reference proteome</keyword>
<evidence type="ECO:0000313" key="2">
    <source>
        <dbReference type="EMBL" id="GFO61245.1"/>
    </source>
</evidence>